<gene>
    <name evidence="2" type="ORF">C8A03DRAFT_19674</name>
</gene>
<feature type="region of interest" description="Disordered" evidence="1">
    <location>
        <begin position="1"/>
        <end position="33"/>
    </location>
</feature>
<reference evidence="2" key="1">
    <citation type="journal article" date="2023" name="Mol. Phylogenet. Evol.">
        <title>Genome-scale phylogeny and comparative genomics of the fungal order Sordariales.</title>
        <authorList>
            <person name="Hensen N."/>
            <person name="Bonometti L."/>
            <person name="Westerberg I."/>
            <person name="Brannstrom I.O."/>
            <person name="Guillou S."/>
            <person name="Cros-Aarteil S."/>
            <person name="Calhoun S."/>
            <person name="Haridas S."/>
            <person name="Kuo A."/>
            <person name="Mondo S."/>
            <person name="Pangilinan J."/>
            <person name="Riley R."/>
            <person name="LaButti K."/>
            <person name="Andreopoulos B."/>
            <person name="Lipzen A."/>
            <person name="Chen C."/>
            <person name="Yan M."/>
            <person name="Daum C."/>
            <person name="Ng V."/>
            <person name="Clum A."/>
            <person name="Steindorff A."/>
            <person name="Ohm R.A."/>
            <person name="Martin F."/>
            <person name="Silar P."/>
            <person name="Natvig D.O."/>
            <person name="Lalanne C."/>
            <person name="Gautier V."/>
            <person name="Ament-Velasquez S.L."/>
            <person name="Kruys A."/>
            <person name="Hutchinson M.I."/>
            <person name="Powell A.J."/>
            <person name="Barry K."/>
            <person name="Miller A.N."/>
            <person name="Grigoriev I.V."/>
            <person name="Debuchy R."/>
            <person name="Gladieux P."/>
            <person name="Hiltunen Thoren M."/>
            <person name="Johannesson H."/>
        </authorList>
    </citation>
    <scope>NUCLEOTIDE SEQUENCE</scope>
    <source>
        <strain evidence="2">CBS 532.94</strain>
    </source>
</reference>
<organism evidence="2 3">
    <name type="scientific">Achaetomium macrosporum</name>
    <dbReference type="NCBI Taxonomy" id="79813"/>
    <lineage>
        <taxon>Eukaryota</taxon>
        <taxon>Fungi</taxon>
        <taxon>Dikarya</taxon>
        <taxon>Ascomycota</taxon>
        <taxon>Pezizomycotina</taxon>
        <taxon>Sordariomycetes</taxon>
        <taxon>Sordariomycetidae</taxon>
        <taxon>Sordariales</taxon>
        <taxon>Chaetomiaceae</taxon>
        <taxon>Achaetomium</taxon>
    </lineage>
</organism>
<proteinExistence type="predicted"/>
<dbReference type="EMBL" id="MU860633">
    <property type="protein sequence ID" value="KAK4233195.1"/>
    <property type="molecule type" value="Genomic_DNA"/>
</dbReference>
<evidence type="ECO:0000313" key="3">
    <source>
        <dbReference type="Proteomes" id="UP001303760"/>
    </source>
</evidence>
<accession>A0AAN7H9R9</accession>
<dbReference type="Proteomes" id="UP001303760">
    <property type="component" value="Unassembled WGS sequence"/>
</dbReference>
<evidence type="ECO:0000313" key="2">
    <source>
        <dbReference type="EMBL" id="KAK4233195.1"/>
    </source>
</evidence>
<sequence length="249" mass="27964">MGNRSSHRTAEEPLEAAPPADKERLSLDGRDGSEAKLPPRYTACELLYEAGIPAAIWLEDALSYHGVPTLVFDLFLLVPDVDAAAQVLVRSGYKRGQLSLALRAIPQFDNLYIPPQPTSTTHEEQDSAACGNVVLLPANEWFHQLPATAEAVTDWFPTLPQLLTALIRKWLSLEEQEADLRLRIVIFIGYIYSYVDAVRAPGFELQLPREYRVFHSDQLQEINTEDLDTFRCQQHYLQSSIAAEQSGLE</sequence>
<protein>
    <submittedName>
        <fullName evidence="2">Uncharacterized protein</fullName>
    </submittedName>
</protein>
<reference evidence="2" key="2">
    <citation type="submission" date="2023-05" db="EMBL/GenBank/DDBJ databases">
        <authorList>
            <consortium name="Lawrence Berkeley National Laboratory"/>
            <person name="Steindorff A."/>
            <person name="Hensen N."/>
            <person name="Bonometti L."/>
            <person name="Westerberg I."/>
            <person name="Brannstrom I.O."/>
            <person name="Guillou S."/>
            <person name="Cros-Aarteil S."/>
            <person name="Calhoun S."/>
            <person name="Haridas S."/>
            <person name="Kuo A."/>
            <person name="Mondo S."/>
            <person name="Pangilinan J."/>
            <person name="Riley R."/>
            <person name="Labutti K."/>
            <person name="Andreopoulos B."/>
            <person name="Lipzen A."/>
            <person name="Chen C."/>
            <person name="Yanf M."/>
            <person name="Daum C."/>
            <person name="Ng V."/>
            <person name="Clum A."/>
            <person name="Ohm R."/>
            <person name="Martin F."/>
            <person name="Silar P."/>
            <person name="Natvig D."/>
            <person name="Lalanne C."/>
            <person name="Gautier V."/>
            <person name="Ament-Velasquez S.L."/>
            <person name="Kruys A."/>
            <person name="Hutchinson M.I."/>
            <person name="Powell A.J."/>
            <person name="Barry K."/>
            <person name="Miller A.N."/>
            <person name="Grigoriev I.V."/>
            <person name="Debuchy R."/>
            <person name="Gladieux P."/>
            <person name="Thoren M.H."/>
            <person name="Johannesson H."/>
        </authorList>
    </citation>
    <scope>NUCLEOTIDE SEQUENCE</scope>
    <source>
        <strain evidence="2">CBS 532.94</strain>
    </source>
</reference>
<comment type="caution">
    <text evidence="2">The sequence shown here is derived from an EMBL/GenBank/DDBJ whole genome shotgun (WGS) entry which is preliminary data.</text>
</comment>
<feature type="compositionally biased region" description="Basic and acidic residues" evidence="1">
    <location>
        <begin position="20"/>
        <end position="33"/>
    </location>
</feature>
<keyword evidence="3" id="KW-1185">Reference proteome</keyword>
<dbReference type="AlphaFoldDB" id="A0AAN7H9R9"/>
<name>A0AAN7H9R9_9PEZI</name>
<evidence type="ECO:0000256" key="1">
    <source>
        <dbReference type="SAM" id="MobiDB-lite"/>
    </source>
</evidence>